<comment type="similarity">
    <text evidence="9">Belongs to the tRNA nucleotidyltransferase/poly(A) polymerase family.</text>
</comment>
<dbReference type="InterPro" id="IPR006675">
    <property type="entry name" value="HDIG_dom"/>
</dbReference>
<dbReference type="Gene3D" id="3.30.460.10">
    <property type="entry name" value="Beta Polymerase, domain 2"/>
    <property type="match status" value="1"/>
</dbReference>
<evidence type="ECO:0000259" key="11">
    <source>
        <dbReference type="Pfam" id="PF12627"/>
    </source>
</evidence>
<dbReference type="CDD" id="cd05398">
    <property type="entry name" value="NT_ClassII-CCAase"/>
    <property type="match status" value="1"/>
</dbReference>
<dbReference type="GO" id="GO:0016779">
    <property type="term" value="F:nucleotidyltransferase activity"/>
    <property type="evidence" value="ECO:0007669"/>
    <property type="project" value="UniProtKB-KW"/>
</dbReference>
<dbReference type="PATRIC" id="fig|1618442.3.peg.673"/>
<dbReference type="GO" id="GO:0000166">
    <property type="term" value="F:nucleotide binding"/>
    <property type="evidence" value="ECO:0007669"/>
    <property type="project" value="UniProtKB-KW"/>
</dbReference>
<evidence type="ECO:0000256" key="7">
    <source>
        <dbReference type="ARBA" id="ARBA00022842"/>
    </source>
</evidence>
<dbReference type="InterPro" id="IPR002646">
    <property type="entry name" value="PolA_pol_head_dom"/>
</dbReference>
<dbReference type="InterPro" id="IPR032810">
    <property type="entry name" value="CCA-adding_enz_C"/>
</dbReference>
<dbReference type="EMBL" id="LCDD01000014">
    <property type="protein sequence ID" value="KKS46701.1"/>
    <property type="molecule type" value="Genomic_DNA"/>
</dbReference>
<evidence type="ECO:0000256" key="5">
    <source>
        <dbReference type="ARBA" id="ARBA00022723"/>
    </source>
</evidence>
<keyword evidence="4" id="KW-0548">Nucleotidyltransferase</keyword>
<dbReference type="NCBIfam" id="TIGR00277">
    <property type="entry name" value="HDIG"/>
    <property type="match status" value="1"/>
</dbReference>
<protein>
    <submittedName>
        <fullName evidence="13">tRNA adenylyl-/cytidylyl-transferase</fullName>
    </submittedName>
</protein>
<dbReference type="InterPro" id="IPR043519">
    <property type="entry name" value="NT_sf"/>
</dbReference>
<feature type="domain" description="CCA-adding enzyme C-terminal" evidence="12">
    <location>
        <begin position="315"/>
        <end position="444"/>
    </location>
</feature>
<dbReference type="InterPro" id="IPR032828">
    <property type="entry name" value="PolyA_RNA-bd"/>
</dbReference>
<dbReference type="InterPro" id="IPR050264">
    <property type="entry name" value="Bact_CCA-adding_enz_type3_sf"/>
</dbReference>
<keyword evidence="8 9" id="KW-0694">RNA-binding</keyword>
<dbReference type="SUPFAM" id="SSF81301">
    <property type="entry name" value="Nucleotidyltransferase"/>
    <property type="match status" value="1"/>
</dbReference>
<dbReference type="Pfam" id="PF12627">
    <property type="entry name" value="PolyA_pol_RNAbd"/>
    <property type="match status" value="1"/>
</dbReference>
<gene>
    <name evidence="13" type="ORF">UV09_C0014G0021</name>
</gene>
<dbReference type="Pfam" id="PF13735">
    <property type="entry name" value="tRNA_NucTran2_2"/>
    <property type="match status" value="1"/>
</dbReference>
<dbReference type="Pfam" id="PF01743">
    <property type="entry name" value="PolyA_pol"/>
    <property type="match status" value="1"/>
</dbReference>
<dbReference type="AlphaFoldDB" id="A0A0G1BKA3"/>
<keyword evidence="3" id="KW-0819">tRNA processing</keyword>
<dbReference type="GO" id="GO:0008033">
    <property type="term" value="P:tRNA processing"/>
    <property type="evidence" value="ECO:0007669"/>
    <property type="project" value="UniProtKB-KW"/>
</dbReference>
<dbReference type="CDD" id="cd00077">
    <property type="entry name" value="HDc"/>
    <property type="match status" value="1"/>
</dbReference>
<keyword evidence="5" id="KW-0479">Metal-binding</keyword>
<sequence>MMKQYRLPPSVRKTIDKMKKAGYECYTVGGCVRDMLLGRSTRDWDFTTNALPEMIQKHFPDSFYDNKFGTVGIPINIANSDKKAIYEITTYRSEKGYSDFRHPDEIVFGDSLSEDLKRRDFTINALAYDGGKIIDLFDGIKDMEKKNIRAVGNAEVRFQEDALRMMRAIRLATELGFAIEEKTMQAISLKSKLITKISSERVRDELLKILNSDFPHDGIKLLRNTGLLAEILPELEKCFSVEQKSPKRHHTLDVGSHLLQSLNNCPSEDPVVRLATLLHDVGKPPTYHKTEEGVITFYNHEIVSASIACNIAQRLHFSKKDSEKLVKLVRFHQFTVDERQTDSAVRRFIRNVGPELLPDMLAVRTGDRLGGGARETSWRLELFKKRLLEVQKQPFSVADLKADGHDVMKIYKTGPGPIIGSVLNMLFNDVVEGKLPNEREILLKRIKDLKKESNPKK</sequence>
<dbReference type="SUPFAM" id="SSF81891">
    <property type="entry name" value="Poly A polymerase C-terminal region-like"/>
    <property type="match status" value="1"/>
</dbReference>
<dbReference type="GO" id="GO:0000049">
    <property type="term" value="F:tRNA binding"/>
    <property type="evidence" value="ECO:0007669"/>
    <property type="project" value="TreeGrafter"/>
</dbReference>
<keyword evidence="7" id="KW-0460">Magnesium</keyword>
<dbReference type="Gene3D" id="1.10.3090.10">
    <property type="entry name" value="cca-adding enzyme, domain 2"/>
    <property type="match status" value="1"/>
</dbReference>
<comment type="caution">
    <text evidence="13">The sequence shown here is derived from an EMBL/GenBank/DDBJ whole genome shotgun (WGS) entry which is preliminary data.</text>
</comment>
<evidence type="ECO:0000256" key="1">
    <source>
        <dbReference type="ARBA" id="ARBA00001946"/>
    </source>
</evidence>
<keyword evidence="2 9" id="KW-0808">Transferase</keyword>
<evidence type="ECO:0000256" key="9">
    <source>
        <dbReference type="RuleBase" id="RU003953"/>
    </source>
</evidence>
<evidence type="ECO:0000259" key="10">
    <source>
        <dbReference type="Pfam" id="PF01743"/>
    </source>
</evidence>
<dbReference type="PANTHER" id="PTHR46173:SF1">
    <property type="entry name" value="CCA TRNA NUCLEOTIDYLTRANSFERASE 1, MITOCHONDRIAL"/>
    <property type="match status" value="1"/>
</dbReference>
<dbReference type="InterPro" id="IPR003607">
    <property type="entry name" value="HD/PDEase_dom"/>
</dbReference>
<organism evidence="13 14">
    <name type="scientific">Candidatus Gottesmanbacteria bacterium GW2011_GWA2_42_18</name>
    <dbReference type="NCBI Taxonomy" id="1618442"/>
    <lineage>
        <taxon>Bacteria</taxon>
        <taxon>Candidatus Gottesmaniibacteriota</taxon>
    </lineage>
</organism>
<dbReference type="GO" id="GO:0046872">
    <property type="term" value="F:metal ion binding"/>
    <property type="evidence" value="ECO:0007669"/>
    <property type="project" value="UniProtKB-KW"/>
</dbReference>
<dbReference type="Proteomes" id="UP000034320">
    <property type="component" value="Unassembled WGS sequence"/>
</dbReference>
<evidence type="ECO:0000259" key="12">
    <source>
        <dbReference type="Pfam" id="PF13735"/>
    </source>
</evidence>
<feature type="domain" description="tRNA nucleotidyltransferase/poly(A) polymerase RNA and SrmB- binding" evidence="11">
    <location>
        <begin position="176"/>
        <end position="237"/>
    </location>
</feature>
<keyword evidence="6" id="KW-0547">Nucleotide-binding</keyword>
<name>A0A0G1BKA3_9BACT</name>
<evidence type="ECO:0000256" key="6">
    <source>
        <dbReference type="ARBA" id="ARBA00022741"/>
    </source>
</evidence>
<proteinExistence type="inferred from homology"/>
<evidence type="ECO:0000313" key="14">
    <source>
        <dbReference type="Proteomes" id="UP000034320"/>
    </source>
</evidence>
<feature type="domain" description="Poly A polymerase head" evidence="10">
    <location>
        <begin position="25"/>
        <end position="149"/>
    </location>
</feature>
<accession>A0A0G1BKA3</accession>
<dbReference type="Gene3D" id="1.10.246.80">
    <property type="match status" value="1"/>
</dbReference>
<evidence type="ECO:0000256" key="8">
    <source>
        <dbReference type="ARBA" id="ARBA00022884"/>
    </source>
</evidence>
<evidence type="ECO:0000313" key="13">
    <source>
        <dbReference type="EMBL" id="KKS46701.1"/>
    </source>
</evidence>
<evidence type="ECO:0000256" key="4">
    <source>
        <dbReference type="ARBA" id="ARBA00022695"/>
    </source>
</evidence>
<dbReference type="PANTHER" id="PTHR46173">
    <property type="entry name" value="CCA TRNA NUCLEOTIDYLTRANSFERASE 1, MITOCHONDRIAL"/>
    <property type="match status" value="1"/>
</dbReference>
<evidence type="ECO:0000256" key="3">
    <source>
        <dbReference type="ARBA" id="ARBA00022694"/>
    </source>
</evidence>
<reference evidence="13 14" key="1">
    <citation type="journal article" date="2015" name="Nature">
        <title>rRNA introns, odd ribosomes, and small enigmatic genomes across a large radiation of phyla.</title>
        <authorList>
            <person name="Brown C.T."/>
            <person name="Hug L.A."/>
            <person name="Thomas B.C."/>
            <person name="Sharon I."/>
            <person name="Castelle C.J."/>
            <person name="Singh A."/>
            <person name="Wilkins M.J."/>
            <person name="Williams K.H."/>
            <person name="Banfield J.F."/>
        </authorList>
    </citation>
    <scope>NUCLEOTIDE SEQUENCE [LARGE SCALE GENOMIC DNA]</scope>
</reference>
<evidence type="ECO:0000256" key="2">
    <source>
        <dbReference type="ARBA" id="ARBA00022679"/>
    </source>
</evidence>
<comment type="cofactor">
    <cofactor evidence="1">
        <name>Mg(2+)</name>
        <dbReference type="ChEBI" id="CHEBI:18420"/>
    </cofactor>
</comment>